<dbReference type="Proteomes" id="UP001163321">
    <property type="component" value="Chromosome 2"/>
</dbReference>
<protein>
    <submittedName>
        <fullName evidence="1">Uncharacterized protein</fullName>
    </submittedName>
</protein>
<reference evidence="1 2" key="1">
    <citation type="journal article" date="2022" name="bioRxiv">
        <title>The genome of the oomycete Peronosclerospora sorghi, a cosmopolitan pathogen of maize and sorghum, is inflated with dispersed pseudogenes.</title>
        <authorList>
            <person name="Fletcher K."/>
            <person name="Martin F."/>
            <person name="Isakeit T."/>
            <person name="Cavanaugh K."/>
            <person name="Magill C."/>
            <person name="Michelmore R."/>
        </authorList>
    </citation>
    <scope>NUCLEOTIDE SEQUENCE [LARGE SCALE GENOMIC DNA]</scope>
    <source>
        <strain evidence="1">P6</strain>
    </source>
</reference>
<evidence type="ECO:0000313" key="2">
    <source>
        <dbReference type="Proteomes" id="UP001163321"/>
    </source>
</evidence>
<proteinExistence type="predicted"/>
<gene>
    <name evidence="1" type="ORF">PsorP6_018087</name>
</gene>
<sequence length="132" mass="14728">MGNSSLTARRLSPKAREATKRFDEDEMGLLRGTLQGLVPEKDDVRVEKATFLKCFPIRGLLGERLFEVMDKDGSGSIHYHEVVDDLAILFRGSRREKLKFILICMISARAFVGGFFSGLVLPSLPPTNAFIP</sequence>
<evidence type="ECO:0000313" key="1">
    <source>
        <dbReference type="EMBL" id="KAI9916327.1"/>
    </source>
</evidence>
<dbReference type="EMBL" id="CM047581">
    <property type="protein sequence ID" value="KAI9916327.1"/>
    <property type="molecule type" value="Genomic_DNA"/>
</dbReference>
<keyword evidence="2" id="KW-1185">Reference proteome</keyword>
<accession>A0ACC0WC58</accession>
<comment type="caution">
    <text evidence="1">The sequence shown here is derived from an EMBL/GenBank/DDBJ whole genome shotgun (WGS) entry which is preliminary data.</text>
</comment>
<name>A0ACC0WC58_9STRA</name>
<organism evidence="1 2">
    <name type="scientific">Peronosclerospora sorghi</name>
    <dbReference type="NCBI Taxonomy" id="230839"/>
    <lineage>
        <taxon>Eukaryota</taxon>
        <taxon>Sar</taxon>
        <taxon>Stramenopiles</taxon>
        <taxon>Oomycota</taxon>
        <taxon>Peronosporomycetes</taxon>
        <taxon>Peronosporales</taxon>
        <taxon>Peronosporaceae</taxon>
        <taxon>Peronosclerospora</taxon>
    </lineage>
</organism>